<keyword evidence="1" id="KW-0175">Coiled coil</keyword>
<proteinExistence type="predicted"/>
<evidence type="ECO:0000313" key="3">
    <source>
        <dbReference type="Proteomes" id="UP000018440"/>
    </source>
</evidence>
<dbReference type="HOGENOM" id="CLU_333108_0_0_6"/>
<evidence type="ECO:0000256" key="1">
    <source>
        <dbReference type="SAM" id="Coils"/>
    </source>
</evidence>
<gene>
    <name evidence="2" type="ORF">F955_02522</name>
</gene>
<accession>N9AH97</accession>
<evidence type="ECO:0000313" key="2">
    <source>
        <dbReference type="EMBL" id="ENV43438.1"/>
    </source>
</evidence>
<dbReference type="Proteomes" id="UP000018440">
    <property type="component" value="Unassembled WGS sequence"/>
</dbReference>
<protein>
    <submittedName>
        <fullName evidence="2">Uncharacterized protein</fullName>
    </submittedName>
</protein>
<reference evidence="2 3" key="1">
    <citation type="submission" date="2013-02" db="EMBL/GenBank/DDBJ databases">
        <title>The Genome Sequence of Acinetobacter schindleri CIP 107287.</title>
        <authorList>
            <consortium name="The Broad Institute Genome Sequencing Platform"/>
            <consortium name="The Broad Institute Genome Sequencing Center for Infectious Disease"/>
            <person name="Cerqueira G."/>
            <person name="Feldgarden M."/>
            <person name="Courvalin P."/>
            <person name="Perichon B."/>
            <person name="Grillot-Courvalin C."/>
            <person name="Clermont D."/>
            <person name="Rocha E."/>
            <person name="Yoon E.-J."/>
            <person name="Nemec A."/>
            <person name="Walker B."/>
            <person name="Young S.K."/>
            <person name="Zeng Q."/>
            <person name="Gargeya S."/>
            <person name="Fitzgerald M."/>
            <person name="Haas B."/>
            <person name="Abouelleil A."/>
            <person name="Alvarado L."/>
            <person name="Arachchi H.M."/>
            <person name="Berlin A.M."/>
            <person name="Chapman S.B."/>
            <person name="Dewar J."/>
            <person name="Goldberg J."/>
            <person name="Griggs A."/>
            <person name="Gujja S."/>
            <person name="Hansen M."/>
            <person name="Howarth C."/>
            <person name="Imamovic A."/>
            <person name="Larimer J."/>
            <person name="McCowan C."/>
            <person name="Murphy C."/>
            <person name="Neiman D."/>
            <person name="Pearson M."/>
            <person name="Priest M."/>
            <person name="Roberts A."/>
            <person name="Saif S."/>
            <person name="Shea T."/>
            <person name="Sisk P."/>
            <person name="Sykes S."/>
            <person name="Wortman J."/>
            <person name="Nusbaum C."/>
            <person name="Birren B."/>
        </authorList>
    </citation>
    <scope>NUCLEOTIDE SEQUENCE [LARGE SCALE GENOMIC DNA]</scope>
    <source>
        <strain evidence="2 3">CIP 107287</strain>
    </source>
</reference>
<feature type="coiled-coil region" evidence="1">
    <location>
        <begin position="456"/>
        <end position="483"/>
    </location>
</feature>
<dbReference type="AlphaFoldDB" id="N9AH97"/>
<sequence length="724" mass="85875">MMMNPFFEIKYLELKWYDQETLTKVTESLLALDMEYEEQRQLFQIETTIYPKMVGISKGVLAVRFLDQHMDQPYIEITNGEKKYLSSIQDPETGFTWWIVKEQWIKEQNQWSSTTHNSVGTLRLILRGEVCEVAINGCDFTLEQLEQYLRSFKNDLWELILDDNNVVQASKEGEGIGFGEEVIACIDKLVDHAEKVLNNPKVELREVQSLKPRKSVKPVNRTFMELATKTNQRFLTSRATEPSYNVAENRYVLFALERCYRIIKQIVILAENKKQRLQHTMEKLKTQHDAFQDYVKVDRALFVSEFRKIEKRTSLEYWKVQLSQKIIESGVQFCSDPYKDVYFKLENTTTNFSNNESDGFFTYVWDGNNWIKPENKSGILKFHKKFSNLVHCFRSGMVLRMNGKYTYNTTPKSVQFYFNDIHSIELLECPETHKALENYEKEKNKGIVLGANDWLKPLSKKELDEQEKEKTALRNRIQYYTKNQELCAYVFEKVQPKFRLLKEIIQKFKRLGIKASSYFPNSMTFVQNQNYQGIHNHYKALRDITHLHDENLLISLEEIEEIGLVNMPLLYERWTLLQIILVLKGVFRFSLQENWKYKVIEAIKGNQEEISIHLSNDHAKRYITLWYEKKLPNHKRPDFILDLTWFNQNDYNFERPQYKRFVLDAKFYDKITFIKAGGMMSKIDELYEQKNYSEDGNNPVFLIHPCQNLIDTQRTAQIWGQSKT</sequence>
<dbReference type="EMBL" id="APPQ01000029">
    <property type="protein sequence ID" value="ENV43438.1"/>
    <property type="molecule type" value="Genomic_DNA"/>
</dbReference>
<organism evidence="2 3">
    <name type="scientific">Acinetobacter schindleri CIP 107287</name>
    <dbReference type="NCBI Taxonomy" id="1217988"/>
    <lineage>
        <taxon>Bacteria</taxon>
        <taxon>Pseudomonadati</taxon>
        <taxon>Pseudomonadota</taxon>
        <taxon>Gammaproteobacteria</taxon>
        <taxon>Moraxellales</taxon>
        <taxon>Moraxellaceae</taxon>
        <taxon>Acinetobacter</taxon>
    </lineage>
</organism>
<comment type="caution">
    <text evidence="2">The sequence shown here is derived from an EMBL/GenBank/DDBJ whole genome shotgun (WGS) entry which is preliminary data.</text>
</comment>
<dbReference type="PATRIC" id="fig|1217988.3.peg.2426"/>
<name>N9AH97_9GAMM</name>